<sequence>MPEPQYTQEQENELLQHIFFGKLDNLPNLASKIVRIFT</sequence>
<evidence type="ECO:0000313" key="1">
    <source>
        <dbReference type="EMBL" id="CAF4622204.1"/>
    </source>
</evidence>
<proteinExistence type="predicted"/>
<dbReference type="Proteomes" id="UP000681720">
    <property type="component" value="Unassembled WGS sequence"/>
</dbReference>
<organism evidence="1 3">
    <name type="scientific">Rotaria magnacalcarata</name>
    <dbReference type="NCBI Taxonomy" id="392030"/>
    <lineage>
        <taxon>Eukaryota</taxon>
        <taxon>Metazoa</taxon>
        <taxon>Spiralia</taxon>
        <taxon>Gnathifera</taxon>
        <taxon>Rotifera</taxon>
        <taxon>Eurotatoria</taxon>
        <taxon>Bdelloidea</taxon>
        <taxon>Philodinida</taxon>
        <taxon>Philodinidae</taxon>
        <taxon>Rotaria</taxon>
    </lineage>
</organism>
<reference evidence="1" key="1">
    <citation type="submission" date="2021-02" db="EMBL/GenBank/DDBJ databases">
        <authorList>
            <person name="Nowell W R."/>
        </authorList>
    </citation>
    <scope>NUCLEOTIDE SEQUENCE</scope>
</reference>
<protein>
    <submittedName>
        <fullName evidence="1">Uncharacterized protein</fullName>
    </submittedName>
</protein>
<evidence type="ECO:0000313" key="3">
    <source>
        <dbReference type="Proteomes" id="UP000681720"/>
    </source>
</evidence>
<dbReference type="EMBL" id="CAJOBJ010108961">
    <property type="protein sequence ID" value="CAF4622204.1"/>
    <property type="molecule type" value="Genomic_DNA"/>
</dbReference>
<feature type="non-terminal residue" evidence="1">
    <location>
        <position position="38"/>
    </location>
</feature>
<accession>A0A8S2ZMY5</accession>
<evidence type="ECO:0000313" key="2">
    <source>
        <dbReference type="EMBL" id="CAF4892650.1"/>
    </source>
</evidence>
<name>A0A8S2ZMY5_9BILA</name>
<dbReference type="EMBL" id="CAJOBJ010173718">
    <property type="protein sequence ID" value="CAF4892650.1"/>
    <property type="molecule type" value="Genomic_DNA"/>
</dbReference>
<comment type="caution">
    <text evidence="1">The sequence shown here is derived from an EMBL/GenBank/DDBJ whole genome shotgun (WGS) entry which is preliminary data.</text>
</comment>
<gene>
    <name evidence="1" type="ORF">GIL414_LOCUS39827</name>
    <name evidence="2" type="ORF">GIL414_LOCUS51416</name>
</gene>
<dbReference type="AlphaFoldDB" id="A0A8S2ZMY5"/>